<evidence type="ECO:0000256" key="7">
    <source>
        <dbReference type="ARBA" id="ARBA00023004"/>
    </source>
</evidence>
<dbReference type="UniPathway" id="UPA00138"/>
<dbReference type="PANTHER" id="PTHR30182:SF12">
    <property type="entry name" value="L-SERINE DEHYDRATASE, BETA CHAIN-RELATED"/>
    <property type="match status" value="1"/>
</dbReference>
<accession>A0A0C1U3R2</accession>
<evidence type="ECO:0000256" key="12">
    <source>
        <dbReference type="RuleBase" id="RU366059"/>
    </source>
</evidence>
<evidence type="ECO:0000256" key="5">
    <source>
        <dbReference type="ARBA" id="ARBA00022485"/>
    </source>
</evidence>
<dbReference type="GO" id="GO:0046872">
    <property type="term" value="F:metal ion binding"/>
    <property type="evidence" value="ECO:0007669"/>
    <property type="project" value="UniProtKB-UniRule"/>
</dbReference>
<proteinExistence type="inferred from homology"/>
<feature type="domain" description="ACT" evidence="13">
    <location>
        <begin position="150"/>
        <end position="222"/>
    </location>
</feature>
<keyword evidence="6 11" id="KW-0479">Metal-binding</keyword>
<dbReference type="GO" id="GO:0003941">
    <property type="term" value="F:L-serine ammonia-lyase activity"/>
    <property type="evidence" value="ECO:0007669"/>
    <property type="project" value="UniProtKB-UniRule"/>
</dbReference>
<dbReference type="NCBIfam" id="TIGR00719">
    <property type="entry name" value="sda_beta"/>
    <property type="match status" value="1"/>
</dbReference>
<dbReference type="Gene3D" id="3.30.70.260">
    <property type="match status" value="1"/>
</dbReference>
<keyword evidence="7 11" id="KW-0408">Iron</keyword>
<keyword evidence="15" id="KW-1185">Reference proteome</keyword>
<dbReference type="OrthoDB" id="9813137at2"/>
<sequence>MKNYSAFDILGPIMIGPSSSHTAGAARLAKIAAKIAGEKIIKVKFLLHGSFAKTYKGHGTDRALVAGVLGMDPMDERLRDSMDIAREKGLDFSFEEADLGDNVHPNTVKFILTTNEGLEVNVVGSSIGGGNIEIFEVDGQRLKFTGEYPTLIITHLDTPGVIYKVTTVLYKEEVNIASMNVYRKGKGSEASMVVEIDSIVNDDIIHKLEGVENIKTVDQIVPPKEGE</sequence>
<keyword evidence="4 11" id="KW-0312">Gluconeogenesis</keyword>
<dbReference type="SUPFAM" id="SSF55021">
    <property type="entry name" value="ACT-like"/>
    <property type="match status" value="1"/>
</dbReference>
<dbReference type="FunFam" id="3.30.70.260:FF:000008">
    <property type="entry name" value="D-3-phosphoglycerate dehydrogenase, chloroplastic"/>
    <property type="match status" value="1"/>
</dbReference>
<dbReference type="InterPro" id="IPR002912">
    <property type="entry name" value="ACT_dom"/>
</dbReference>
<comment type="pathway">
    <text evidence="2 11">Carbohydrate biosynthesis; gluconeogenesis.</text>
</comment>
<comment type="caution">
    <text evidence="14">The sequence shown here is derived from an EMBL/GenBank/DDBJ whole genome shotgun (WGS) entry which is preliminary data.</text>
</comment>
<dbReference type="AlphaFoldDB" id="A0A0C1U3R2"/>
<name>A0A0C1U3R2_9CLOT</name>
<dbReference type="EMBL" id="AYSO01000017">
    <property type="protein sequence ID" value="KIE46123.1"/>
    <property type="molecule type" value="Genomic_DNA"/>
</dbReference>
<dbReference type="Proteomes" id="UP000031366">
    <property type="component" value="Unassembled WGS sequence"/>
</dbReference>
<comment type="cofactor">
    <cofactor evidence="1 12">
        <name>[4Fe-4S] cluster</name>
        <dbReference type="ChEBI" id="CHEBI:49883"/>
    </cofactor>
</comment>
<dbReference type="CDD" id="cd04903">
    <property type="entry name" value="ACT_LSD"/>
    <property type="match status" value="1"/>
</dbReference>
<dbReference type="Pfam" id="PF01842">
    <property type="entry name" value="ACT"/>
    <property type="match status" value="1"/>
</dbReference>
<dbReference type="STRING" id="29341.RSJ17_15445"/>
<dbReference type="RefSeq" id="WP_039634001.1">
    <property type="nucleotide sequence ID" value="NZ_AYSO01000017.1"/>
</dbReference>
<keyword evidence="8 11" id="KW-0411">Iron-sulfur</keyword>
<evidence type="ECO:0000256" key="2">
    <source>
        <dbReference type="ARBA" id="ARBA00004742"/>
    </source>
</evidence>
<evidence type="ECO:0000313" key="14">
    <source>
        <dbReference type="EMBL" id="KIE46123.1"/>
    </source>
</evidence>
<protein>
    <recommendedName>
        <fullName evidence="11">L-serine deaminase</fullName>
    </recommendedName>
</protein>
<evidence type="ECO:0000259" key="13">
    <source>
        <dbReference type="PROSITE" id="PS51671"/>
    </source>
</evidence>
<organism evidence="14 15">
    <name type="scientific">Clostridium argentinense CDC 2741</name>
    <dbReference type="NCBI Taxonomy" id="1418104"/>
    <lineage>
        <taxon>Bacteria</taxon>
        <taxon>Bacillati</taxon>
        <taxon>Bacillota</taxon>
        <taxon>Clostridia</taxon>
        <taxon>Eubacteriales</taxon>
        <taxon>Clostridiaceae</taxon>
        <taxon>Clostridium</taxon>
    </lineage>
</organism>
<evidence type="ECO:0000256" key="8">
    <source>
        <dbReference type="ARBA" id="ARBA00023014"/>
    </source>
</evidence>
<keyword evidence="5 11" id="KW-0004">4Fe-4S</keyword>
<comment type="similarity">
    <text evidence="3 11 12">Belongs to the iron-sulfur dependent L-serine dehydratase family.</text>
</comment>
<dbReference type="PIRSF" id="PIRSF036692">
    <property type="entry name" value="SDH_B"/>
    <property type="match status" value="1"/>
</dbReference>
<comment type="catalytic activity">
    <reaction evidence="10 11 12">
        <text>L-serine = pyruvate + NH4(+)</text>
        <dbReference type="Rhea" id="RHEA:19169"/>
        <dbReference type="ChEBI" id="CHEBI:15361"/>
        <dbReference type="ChEBI" id="CHEBI:28938"/>
        <dbReference type="ChEBI" id="CHEBI:33384"/>
        <dbReference type="EC" id="4.3.1.17"/>
    </reaction>
</comment>
<dbReference type="PROSITE" id="PS51671">
    <property type="entry name" value="ACT"/>
    <property type="match status" value="1"/>
</dbReference>
<dbReference type="Pfam" id="PF03315">
    <property type="entry name" value="SDH_beta"/>
    <property type="match status" value="1"/>
</dbReference>
<dbReference type="Gene3D" id="3.30.1330.90">
    <property type="entry name" value="D-3-phosphoglycerate dehydrogenase, domain 3"/>
    <property type="match status" value="1"/>
</dbReference>
<evidence type="ECO:0000256" key="10">
    <source>
        <dbReference type="ARBA" id="ARBA00049406"/>
    </source>
</evidence>
<dbReference type="GO" id="GO:0051539">
    <property type="term" value="F:4 iron, 4 sulfur cluster binding"/>
    <property type="evidence" value="ECO:0007669"/>
    <property type="project" value="UniProtKB-UniRule"/>
</dbReference>
<evidence type="ECO:0000256" key="11">
    <source>
        <dbReference type="PIRNR" id="PIRNR036692"/>
    </source>
</evidence>
<reference evidence="14 15" key="1">
    <citation type="journal article" date="2015" name="Infect. Genet. Evol.">
        <title>Genomic sequences of six botulinum neurotoxin-producing strains representing three clostridial species illustrate the mobility and diversity of botulinum neurotoxin genes.</title>
        <authorList>
            <person name="Smith T.J."/>
            <person name="Hill K.K."/>
            <person name="Xie G."/>
            <person name="Foley B.T."/>
            <person name="Williamson C.H."/>
            <person name="Foster J.T."/>
            <person name="Johnson S.L."/>
            <person name="Chertkov O."/>
            <person name="Teshima H."/>
            <person name="Gibbons H.S."/>
            <person name="Johnsky L.A."/>
            <person name="Karavis M.A."/>
            <person name="Smith L.A."/>
        </authorList>
    </citation>
    <scope>NUCLEOTIDE SEQUENCE [LARGE SCALE GENOMIC DNA]</scope>
    <source>
        <strain evidence="14 15">CDC 2741</strain>
    </source>
</reference>
<evidence type="ECO:0000256" key="4">
    <source>
        <dbReference type="ARBA" id="ARBA00022432"/>
    </source>
</evidence>
<evidence type="ECO:0000256" key="1">
    <source>
        <dbReference type="ARBA" id="ARBA00001966"/>
    </source>
</evidence>
<dbReference type="PANTHER" id="PTHR30182">
    <property type="entry name" value="L-SERINE DEHYDRATASE"/>
    <property type="match status" value="1"/>
</dbReference>
<evidence type="ECO:0000256" key="3">
    <source>
        <dbReference type="ARBA" id="ARBA00008636"/>
    </source>
</evidence>
<dbReference type="GO" id="GO:0006094">
    <property type="term" value="P:gluconeogenesis"/>
    <property type="evidence" value="ECO:0007669"/>
    <property type="project" value="UniProtKB-UniRule"/>
</dbReference>
<dbReference type="SUPFAM" id="SSF143548">
    <property type="entry name" value="Serine metabolism enzymes domain"/>
    <property type="match status" value="1"/>
</dbReference>
<gene>
    <name evidence="14" type="primary">sdaAB</name>
    <name evidence="14" type="ORF">U732_2016</name>
</gene>
<evidence type="ECO:0000256" key="6">
    <source>
        <dbReference type="ARBA" id="ARBA00022723"/>
    </source>
</evidence>
<evidence type="ECO:0000256" key="9">
    <source>
        <dbReference type="ARBA" id="ARBA00023239"/>
    </source>
</evidence>
<dbReference type="InterPro" id="IPR045865">
    <property type="entry name" value="ACT-like_dom_sf"/>
</dbReference>
<dbReference type="InterPro" id="IPR005131">
    <property type="entry name" value="Ser_deHydtase_bsu"/>
</dbReference>
<dbReference type="InterPro" id="IPR004643">
    <property type="entry name" value="Fe-S_L-Ser_bsu"/>
</dbReference>
<dbReference type="InterPro" id="IPR029009">
    <property type="entry name" value="ASB_dom_sf"/>
</dbReference>
<keyword evidence="9 11" id="KW-0456">Lyase</keyword>
<evidence type="ECO:0000313" key="15">
    <source>
        <dbReference type="Proteomes" id="UP000031366"/>
    </source>
</evidence>
<dbReference type="InterPro" id="IPR051318">
    <property type="entry name" value="Fe-S_L-Ser"/>
</dbReference>